<dbReference type="GO" id="GO:0017004">
    <property type="term" value="P:cytochrome complex assembly"/>
    <property type="evidence" value="ECO:0007669"/>
    <property type="project" value="UniProtKB-KW"/>
</dbReference>
<dbReference type="InterPro" id="IPR023494">
    <property type="entry name" value="Cyt_c_bgen_Ccs1/CcsB/ResB"/>
</dbReference>
<dbReference type="AlphaFoldDB" id="A0A1Q2CCJ4"/>
<keyword evidence="4" id="KW-1133">Transmembrane helix</keyword>
<gene>
    <name evidence="7" type="ORF">RPIT_02440</name>
</gene>
<dbReference type="RefSeq" id="WP_218121508.1">
    <property type="nucleotide sequence ID" value="NZ_CP019605.1"/>
</dbReference>
<dbReference type="STRING" id="1610493.RPIT_02440"/>
<feature type="domain" description="ResB-like" evidence="6">
    <location>
        <begin position="17"/>
        <end position="325"/>
    </location>
</feature>
<proteinExistence type="predicted"/>
<organism evidence="7 8">
    <name type="scientific">Tessaracoccus flavus</name>
    <dbReference type="NCBI Taxonomy" id="1610493"/>
    <lineage>
        <taxon>Bacteria</taxon>
        <taxon>Bacillati</taxon>
        <taxon>Actinomycetota</taxon>
        <taxon>Actinomycetes</taxon>
        <taxon>Propionibacteriales</taxon>
        <taxon>Propionibacteriaceae</taxon>
        <taxon>Tessaracoccus</taxon>
    </lineage>
</organism>
<name>A0A1Q2CCJ4_9ACTN</name>
<evidence type="ECO:0000256" key="1">
    <source>
        <dbReference type="ARBA" id="ARBA00004141"/>
    </source>
</evidence>
<keyword evidence="3" id="KW-0201">Cytochrome c-type biogenesis</keyword>
<evidence type="ECO:0000256" key="3">
    <source>
        <dbReference type="ARBA" id="ARBA00022748"/>
    </source>
</evidence>
<dbReference type="PANTHER" id="PTHR31566">
    <property type="entry name" value="CYTOCHROME C BIOGENESIS PROTEIN CCS1, CHLOROPLASTIC"/>
    <property type="match status" value="1"/>
</dbReference>
<dbReference type="Proteomes" id="UP000188324">
    <property type="component" value="Chromosome"/>
</dbReference>
<evidence type="ECO:0000313" key="8">
    <source>
        <dbReference type="Proteomes" id="UP000188324"/>
    </source>
</evidence>
<keyword evidence="8" id="KW-1185">Reference proteome</keyword>
<evidence type="ECO:0000259" key="6">
    <source>
        <dbReference type="Pfam" id="PF05140"/>
    </source>
</evidence>
<evidence type="ECO:0000256" key="5">
    <source>
        <dbReference type="ARBA" id="ARBA00023136"/>
    </source>
</evidence>
<dbReference type="InterPro" id="IPR007816">
    <property type="entry name" value="ResB-like_domain"/>
</dbReference>
<evidence type="ECO:0000256" key="2">
    <source>
        <dbReference type="ARBA" id="ARBA00022692"/>
    </source>
</evidence>
<accession>A0A1Q2CCJ4</accession>
<comment type="subcellular location">
    <subcellularLocation>
        <location evidence="1">Membrane</location>
        <topology evidence="1">Multi-pass membrane protein</topology>
    </subcellularLocation>
</comment>
<dbReference type="KEGG" id="tfl:RPIT_02440"/>
<evidence type="ECO:0000256" key="4">
    <source>
        <dbReference type="ARBA" id="ARBA00022989"/>
    </source>
</evidence>
<reference evidence="7 8" key="1">
    <citation type="journal article" date="2016" name="Int. J. Syst. Evol. Microbiol.">
        <title>Tessaracoccus flavus sp. nov., isolated from the drainage system of a lindane-producing factory.</title>
        <authorList>
            <person name="Kumari R."/>
            <person name="Singh P."/>
            <person name="Schumann P."/>
            <person name="Lal R."/>
        </authorList>
    </citation>
    <scope>NUCLEOTIDE SEQUENCE [LARGE SCALE GENOMIC DNA]</scope>
    <source>
        <strain evidence="7 8">RP1T</strain>
    </source>
</reference>
<dbReference type="PANTHER" id="PTHR31566:SF0">
    <property type="entry name" value="CYTOCHROME C BIOGENESIS PROTEIN CCS1, CHLOROPLASTIC"/>
    <property type="match status" value="1"/>
</dbReference>
<feature type="domain" description="ResB-like" evidence="6">
    <location>
        <begin position="370"/>
        <end position="443"/>
    </location>
</feature>
<dbReference type="GO" id="GO:0016020">
    <property type="term" value="C:membrane"/>
    <property type="evidence" value="ECO:0007669"/>
    <property type="project" value="UniProtKB-SubCell"/>
</dbReference>
<evidence type="ECO:0000313" key="7">
    <source>
        <dbReference type="EMBL" id="AQP43817.1"/>
    </source>
</evidence>
<dbReference type="Pfam" id="PF05140">
    <property type="entry name" value="ResB"/>
    <property type="match status" value="2"/>
</dbReference>
<protein>
    <recommendedName>
        <fullName evidence="6">ResB-like domain-containing protein</fullName>
    </recommendedName>
</protein>
<dbReference type="EMBL" id="CP019605">
    <property type="protein sequence ID" value="AQP43817.1"/>
    <property type="molecule type" value="Genomic_DNA"/>
</dbReference>
<keyword evidence="5" id="KW-0472">Membrane</keyword>
<keyword evidence="2" id="KW-0812">Transmembrane</keyword>
<sequence>MRELFDAIYRFLRSKLLAVVVILALAVFALLGTMIQQAPTFTDSAARADWVESVRPRYGGWTSVFDYLGFFNLWSSPLFLGTAVLLALSIIACTVHRLPQLWARATRPRTHVTEKFFERAQYRAELALPLPPDEAADHVLRALAKQRYRWLPDEKLVGGQAVGFYADRFRWGPFGTAIAHAAMVVILAAFAVSAFTGFEENLDIAVGETVEVGHGTGLTVRADSFKDSYDDMGRPTDYVSHLVVLQDGAQVAAQDVRVNTPLRVGDTALHQASFGIAAAVSIADAAGSTLFAGSVPLKWSSTDGRYAIGKVTPEGTGIEVLVVTPASGAMDANIEAGSAVFELYSVASGEKLDVVPAAQGETVTSGALSLTFEREQRYTGIIARQDPGAVWMWVGSALLIIGMSMTFMLRHRRLWVRAVADEGGSIVRIASAEKLDSTFERHFRALVEQIDATAPDARKELLDA</sequence>